<feature type="signal peptide" evidence="1">
    <location>
        <begin position="1"/>
        <end position="27"/>
    </location>
</feature>
<protein>
    <submittedName>
        <fullName evidence="2">Uncharacterized protein</fullName>
    </submittedName>
</protein>
<gene>
    <name evidence="2" type="ORF">COV84_03980</name>
</gene>
<evidence type="ECO:0000256" key="1">
    <source>
        <dbReference type="SAM" id="SignalP"/>
    </source>
</evidence>
<dbReference type="AlphaFoldDB" id="A0A2H0KRZ4"/>
<comment type="caution">
    <text evidence="2">The sequence shown here is derived from an EMBL/GenBank/DDBJ whole genome shotgun (WGS) entry which is preliminary data.</text>
</comment>
<reference evidence="2 3" key="1">
    <citation type="submission" date="2017-09" db="EMBL/GenBank/DDBJ databases">
        <title>Depth-based differentiation of microbial function through sediment-hosted aquifers and enrichment of novel symbionts in the deep terrestrial subsurface.</title>
        <authorList>
            <person name="Probst A.J."/>
            <person name="Ladd B."/>
            <person name="Jarett J.K."/>
            <person name="Geller-Mcgrath D.E."/>
            <person name="Sieber C.M."/>
            <person name="Emerson J.B."/>
            <person name="Anantharaman K."/>
            <person name="Thomas B.C."/>
            <person name="Malmstrom R."/>
            <person name="Stieglmeier M."/>
            <person name="Klingl A."/>
            <person name="Woyke T."/>
            <person name="Ryan C.M."/>
            <person name="Banfield J.F."/>
        </authorList>
    </citation>
    <scope>NUCLEOTIDE SEQUENCE [LARGE SCALE GENOMIC DNA]</scope>
    <source>
        <strain evidence="2">CG11_big_fil_rev_8_21_14_0_20_40_15</strain>
    </source>
</reference>
<evidence type="ECO:0000313" key="2">
    <source>
        <dbReference type="EMBL" id="PIQ74933.1"/>
    </source>
</evidence>
<dbReference type="EMBL" id="PCVO01000059">
    <property type="protein sequence ID" value="PIQ74933.1"/>
    <property type="molecule type" value="Genomic_DNA"/>
</dbReference>
<feature type="chain" id="PRO_5013601099" evidence="1">
    <location>
        <begin position="28"/>
        <end position="262"/>
    </location>
</feature>
<name>A0A2H0KRZ4_9BACT</name>
<proteinExistence type="predicted"/>
<keyword evidence="1" id="KW-0732">Signal</keyword>
<sequence>MKKRKMIFGVLAVLVGVLVGLAIPAWAEEQVISDVPAGNYGDLKLTHRNSMEKVEKQIRETGLTPYSTKERMLVETQSLSGKWYTGWIPAGTLLLCEVSQDQDGATIYMPKTIAICGNAVKGIKIRIAPPVQVSQSPPQPQQPPKKKKKIVVVEQPQQEEDEEVIVVQQPPPRKRVIYVYIQAPADYSENYSRQMYSDDSGYNSGYGSYGFGILLPPPPPIFGGRYSYGGYGYGYGRGGYGRGYGSRVTCPTNRSNSRPAAR</sequence>
<organism evidence="2 3">
    <name type="scientific">Candidatus Portnoybacteria bacterium CG11_big_fil_rev_8_21_14_0_20_40_15</name>
    <dbReference type="NCBI Taxonomy" id="1974817"/>
    <lineage>
        <taxon>Bacteria</taxon>
        <taxon>Candidatus Portnoyibacteriota</taxon>
    </lineage>
</organism>
<evidence type="ECO:0000313" key="3">
    <source>
        <dbReference type="Proteomes" id="UP000229317"/>
    </source>
</evidence>
<dbReference type="Proteomes" id="UP000229317">
    <property type="component" value="Unassembled WGS sequence"/>
</dbReference>
<accession>A0A2H0KRZ4</accession>